<name>A0A833QSK3_9POAL</name>
<dbReference type="Proteomes" id="UP000623129">
    <property type="component" value="Unassembled WGS sequence"/>
</dbReference>
<dbReference type="EMBL" id="SWLB01000015">
    <property type="protein sequence ID" value="KAF3328494.1"/>
    <property type="molecule type" value="Genomic_DNA"/>
</dbReference>
<organism evidence="1 2">
    <name type="scientific">Carex littledalei</name>
    <dbReference type="NCBI Taxonomy" id="544730"/>
    <lineage>
        <taxon>Eukaryota</taxon>
        <taxon>Viridiplantae</taxon>
        <taxon>Streptophyta</taxon>
        <taxon>Embryophyta</taxon>
        <taxon>Tracheophyta</taxon>
        <taxon>Spermatophyta</taxon>
        <taxon>Magnoliopsida</taxon>
        <taxon>Liliopsida</taxon>
        <taxon>Poales</taxon>
        <taxon>Cyperaceae</taxon>
        <taxon>Cyperoideae</taxon>
        <taxon>Cariceae</taxon>
        <taxon>Carex</taxon>
        <taxon>Carex subgen. Euthyceras</taxon>
    </lineage>
</organism>
<comment type="caution">
    <text evidence="1">The sequence shown here is derived from an EMBL/GenBank/DDBJ whole genome shotgun (WGS) entry which is preliminary data.</text>
</comment>
<accession>A0A833QSK3</accession>
<gene>
    <name evidence="1" type="ORF">FCM35_KLT05572</name>
</gene>
<reference evidence="1" key="1">
    <citation type="submission" date="2020-01" db="EMBL/GenBank/DDBJ databases">
        <title>Genome sequence of Kobresia littledalei, the first chromosome-level genome in the family Cyperaceae.</title>
        <authorList>
            <person name="Qu G."/>
        </authorList>
    </citation>
    <scope>NUCLEOTIDE SEQUENCE</scope>
    <source>
        <strain evidence="1">C.B.Clarke</strain>
        <tissue evidence="1">Leaf</tissue>
    </source>
</reference>
<protein>
    <submittedName>
        <fullName evidence="1">Uncharacterized protein</fullName>
    </submittedName>
</protein>
<dbReference type="AlphaFoldDB" id="A0A833QSK3"/>
<proteinExistence type="predicted"/>
<keyword evidence="2" id="KW-1185">Reference proteome</keyword>
<sequence length="296" mass="33809">MFLVSNLLLSQGQQISQLKSKLWLSLHTPREVADNIQDIFQLGLATENEIYLGWPVDVSNRSNFEHLMDRIDTRLTQAGKNSSDMSTTLIHKSVIKMIEAKLRKKFWGTGNEKSLEIGNKRRGLLDICYVGKTLESMPPQALITKSRWKFGDSKGVIPRVKRFIIARPFDPLCPICGTEEEITLHVIFKCDRLIGPDRGAEYGNVSGEYRCWVDGSYQVPDAGGLVYILYQQAELVQYETRTEQASSPFHMEALVMCSASETRLHAYWDVMEAWLIFRCNRGYKCYYVTSCCPQIS</sequence>
<evidence type="ECO:0000313" key="2">
    <source>
        <dbReference type="Proteomes" id="UP000623129"/>
    </source>
</evidence>
<evidence type="ECO:0000313" key="1">
    <source>
        <dbReference type="EMBL" id="KAF3328494.1"/>
    </source>
</evidence>